<dbReference type="InterPro" id="IPR012422">
    <property type="entry name" value="Cyt_c_oxidase_su4_bac-aa3"/>
</dbReference>
<comment type="caution">
    <text evidence="3">The sequence shown here is derived from an EMBL/GenBank/DDBJ whole genome shotgun (WGS) entry which is preliminary data.</text>
</comment>
<dbReference type="InterPro" id="IPR036596">
    <property type="entry name" value="Cyt-C_aa3_sf"/>
</dbReference>
<organism evidence="3 4">
    <name type="scientific">Sphingomonas endophytica</name>
    <dbReference type="NCBI Taxonomy" id="869719"/>
    <lineage>
        <taxon>Bacteria</taxon>
        <taxon>Pseudomonadati</taxon>
        <taxon>Pseudomonadota</taxon>
        <taxon>Alphaproteobacteria</taxon>
        <taxon>Sphingomonadales</taxon>
        <taxon>Sphingomonadaceae</taxon>
        <taxon>Sphingomonas</taxon>
    </lineage>
</organism>
<dbReference type="Proteomes" id="UP000074310">
    <property type="component" value="Unassembled WGS sequence"/>
</dbReference>
<protein>
    <submittedName>
        <fullName evidence="3">Membrane protein</fullName>
    </submittedName>
</protein>
<feature type="domain" description="Cytochrome c oxidase subunit IV bacterial aa3 type" evidence="2">
    <location>
        <begin position="2"/>
        <end position="37"/>
    </location>
</feature>
<evidence type="ECO:0000256" key="1">
    <source>
        <dbReference type="SAM" id="Phobius"/>
    </source>
</evidence>
<dbReference type="SUPFAM" id="SSF81469">
    <property type="entry name" value="Bacterial aa3 type cytochrome c oxidase subunit IV"/>
    <property type="match status" value="1"/>
</dbReference>
<dbReference type="OrthoDB" id="7576854at2"/>
<dbReference type="RefSeq" id="WP_083500190.1">
    <property type="nucleotide sequence ID" value="NZ_LDTB01000004.1"/>
</dbReference>
<name>A0A147I9H7_9SPHN</name>
<accession>A0A147I9H7</accession>
<evidence type="ECO:0000313" key="3">
    <source>
        <dbReference type="EMBL" id="KTT76168.1"/>
    </source>
</evidence>
<dbReference type="EMBL" id="LDTB01000004">
    <property type="protein sequence ID" value="KTT76168.1"/>
    <property type="molecule type" value="Genomic_DNA"/>
</dbReference>
<reference evidence="3 4" key="1">
    <citation type="journal article" date="2016" name="Front. Microbiol.">
        <title>Genomic Resource of Rice Seed Associated Bacteria.</title>
        <authorList>
            <person name="Midha S."/>
            <person name="Bansal K."/>
            <person name="Sharma S."/>
            <person name="Kumar N."/>
            <person name="Patil P.P."/>
            <person name="Chaudhry V."/>
            <person name="Patil P.B."/>
        </authorList>
    </citation>
    <scope>NUCLEOTIDE SEQUENCE [LARGE SCALE GENOMIC DNA]</scope>
    <source>
        <strain evidence="3 4">NS334</strain>
    </source>
</reference>
<keyword evidence="1" id="KW-1133">Transmembrane helix</keyword>
<keyword evidence="1" id="KW-0812">Transmembrane</keyword>
<dbReference type="PATRIC" id="fig|869719.3.peg.2045"/>
<keyword evidence="4" id="KW-1185">Reference proteome</keyword>
<keyword evidence="1" id="KW-0472">Membrane</keyword>
<evidence type="ECO:0000313" key="4">
    <source>
        <dbReference type="Proteomes" id="UP000074310"/>
    </source>
</evidence>
<dbReference type="Pfam" id="PF07835">
    <property type="entry name" value="COX4_pro_2"/>
    <property type="match status" value="1"/>
</dbReference>
<dbReference type="AlphaFoldDB" id="A0A147I9H7"/>
<evidence type="ECO:0000259" key="2">
    <source>
        <dbReference type="Pfam" id="PF07835"/>
    </source>
</evidence>
<proteinExistence type="predicted"/>
<gene>
    <name evidence="3" type="ORF">NS334_01855</name>
</gene>
<feature type="transmembrane region" description="Helical" evidence="1">
    <location>
        <begin position="20"/>
        <end position="39"/>
    </location>
</feature>
<sequence length="40" mass="4252">MAEPADLKAHESTYGSMIGLLKYGAVACFLIAALVIWLIA</sequence>